<feature type="chain" id="PRO_5002707446" description="Lipoprotein" evidence="2">
    <location>
        <begin position="21"/>
        <end position="189"/>
    </location>
</feature>
<gene>
    <name evidence="3" type="ordered locus">Bcer98_3993</name>
</gene>
<dbReference type="GeneID" id="33899219"/>
<feature type="region of interest" description="Disordered" evidence="1">
    <location>
        <begin position="22"/>
        <end position="63"/>
    </location>
</feature>
<organism evidence="3 4">
    <name type="scientific">Bacillus cytotoxicus (strain DSM 22905 / CIP 110041 / 391-98 / NVH 391-98)</name>
    <dbReference type="NCBI Taxonomy" id="315749"/>
    <lineage>
        <taxon>Bacteria</taxon>
        <taxon>Bacillati</taxon>
        <taxon>Bacillota</taxon>
        <taxon>Bacilli</taxon>
        <taxon>Bacillales</taxon>
        <taxon>Bacillaceae</taxon>
        <taxon>Bacillus</taxon>
        <taxon>Bacillus cereus group</taxon>
    </lineage>
</organism>
<dbReference type="RefSeq" id="WP_012096437.1">
    <property type="nucleotide sequence ID" value="NC_009674.1"/>
</dbReference>
<dbReference type="HOGENOM" id="CLU_1451698_0_0_9"/>
<protein>
    <recommendedName>
        <fullName evidence="5">Lipoprotein</fullName>
    </recommendedName>
</protein>
<dbReference type="Proteomes" id="UP000002300">
    <property type="component" value="Chromosome"/>
</dbReference>
<evidence type="ECO:0008006" key="5">
    <source>
        <dbReference type="Google" id="ProtNLM"/>
    </source>
</evidence>
<feature type="compositionally biased region" description="Polar residues" evidence="1">
    <location>
        <begin position="42"/>
        <end position="61"/>
    </location>
</feature>
<reference evidence="3 4" key="1">
    <citation type="journal article" date="2008" name="Chem. Biol. Interact.">
        <title>Extending the Bacillus cereus group genomics to putative food-borne pathogens of different toxicity.</title>
        <authorList>
            <person name="Lapidus A."/>
            <person name="Goltsman E."/>
            <person name="Auger S."/>
            <person name="Galleron N."/>
            <person name="Segurens B."/>
            <person name="Dossat C."/>
            <person name="Land M.L."/>
            <person name="Broussolle V."/>
            <person name="Brillard J."/>
            <person name="Guinebretiere M.H."/>
            <person name="Sanchis V."/>
            <person name="Nguen-The C."/>
            <person name="Lereclus D."/>
            <person name="Richardson P."/>
            <person name="Wincker P."/>
            <person name="Weissenbach J."/>
            <person name="Ehrlich S.D."/>
            <person name="Sorokin A."/>
        </authorList>
    </citation>
    <scope>NUCLEOTIDE SEQUENCE [LARGE SCALE GENOMIC DNA]</scope>
    <source>
        <strain evidence="4">DSM 22905 / CIP 110041 / 391-98 / NVH 391-98</strain>
    </source>
</reference>
<accession>A7GVL6</accession>
<evidence type="ECO:0000256" key="1">
    <source>
        <dbReference type="SAM" id="MobiDB-lite"/>
    </source>
</evidence>
<dbReference type="STRING" id="315749.Bcer98_3993"/>
<dbReference type="eggNOG" id="ENOG5030DXT">
    <property type="taxonomic scope" value="Bacteria"/>
</dbReference>
<feature type="signal peptide" evidence="2">
    <location>
        <begin position="1"/>
        <end position="20"/>
    </location>
</feature>
<dbReference type="KEGG" id="bcy:Bcer98_3993"/>
<evidence type="ECO:0000256" key="2">
    <source>
        <dbReference type="SAM" id="SignalP"/>
    </source>
</evidence>
<keyword evidence="2" id="KW-0732">Signal</keyword>
<evidence type="ECO:0000313" key="4">
    <source>
        <dbReference type="Proteomes" id="UP000002300"/>
    </source>
</evidence>
<name>A7GVL6_BACCN</name>
<keyword evidence="4" id="KW-1185">Reference proteome</keyword>
<dbReference type="AlphaFoldDB" id="A7GVL6"/>
<feature type="compositionally biased region" description="Basic and acidic residues" evidence="1">
    <location>
        <begin position="22"/>
        <end position="41"/>
    </location>
</feature>
<sequence>MVKKWGAILLIVVLMNGCSAKTDENVKEEESKNEQTEEIETKQVTPEQKNKTANIPSNKTENSADERLVNGLNMCVPLFKEVKEKVAQSNNLDKKTIDPQKVEEAIAKSEEIYKCIENNMNDLSGTIQYSKTRDTFFSSIQELIKFKNKTKLFLQNNNFNDYIEAMAHFTKALEKIDETVTVYQEEQKQ</sequence>
<evidence type="ECO:0000313" key="3">
    <source>
        <dbReference type="EMBL" id="ABS24174.1"/>
    </source>
</evidence>
<proteinExistence type="predicted"/>
<dbReference type="EMBL" id="CP000764">
    <property type="protein sequence ID" value="ABS24174.1"/>
    <property type="molecule type" value="Genomic_DNA"/>
</dbReference>